<sequence length="440" mass="46859">MTTPTSRFAPQDGIQLAVNMVRIAPSDDGTTDAAAGVVVGAAYLPTVLSFLPNPLEEEAYVKAGDTFGRRNAEMRTHVQRSLKGTTKGKNVPEYADYMASGFRGELGGAFSTPPIAIWAPSEDGEPAVIWDPVELLPHAGVYAITVPTGSRFIAIDGETQVTALHSIYNRPELHGLTARALSRIRVPYELYWGCSVEEARQIFHDRNVKGVAMDKNLAISMDQRDIATAITRRLADSVKVPVNGELVPFSTFVKSQGRQLTASDKTLVTLSGLRALVVTTLLGRPGIPVTSGSVTVESIASREDDEFATSVEAKEAETIRLLSRIITALYEKGFAPGAKGSAINAPAVLAGIGVAAHHATAWADPNHTNALSEEALMDLLADIRWERSALFWDGAGGKAAPKTKDPHAVSFAGGIKDSGGRVADAILNPTSVIGRRIRGQ</sequence>
<comment type="caution">
    <text evidence="1">The sequence shown here is derived from an EMBL/GenBank/DDBJ whole genome shotgun (WGS) entry which is preliminary data.</text>
</comment>
<dbReference type="Pfam" id="PF14072">
    <property type="entry name" value="DndB"/>
    <property type="match status" value="1"/>
</dbReference>
<organism evidence="1 2">
    <name type="scientific">Streptomyces caledonius</name>
    <dbReference type="NCBI Taxonomy" id="3134107"/>
    <lineage>
        <taxon>Bacteria</taxon>
        <taxon>Bacillati</taxon>
        <taxon>Actinomycetota</taxon>
        <taxon>Actinomycetes</taxon>
        <taxon>Kitasatosporales</taxon>
        <taxon>Streptomycetaceae</taxon>
        <taxon>Streptomyces</taxon>
    </lineage>
</organism>
<proteinExistence type="predicted"/>
<protein>
    <submittedName>
        <fullName evidence="1">DNA sulfur modification protein DndB</fullName>
    </submittedName>
</protein>
<keyword evidence="2" id="KW-1185">Reference proteome</keyword>
<accession>A0ABU8U773</accession>
<dbReference type="Proteomes" id="UP001382904">
    <property type="component" value="Unassembled WGS sequence"/>
</dbReference>
<dbReference type="EMBL" id="JBBKAM010000002">
    <property type="protein sequence ID" value="MEJ8643726.1"/>
    <property type="molecule type" value="Genomic_DNA"/>
</dbReference>
<name>A0ABU8U773_9ACTN</name>
<reference evidence="1 2" key="1">
    <citation type="submission" date="2024-03" db="EMBL/GenBank/DDBJ databases">
        <title>Novel Streptomyces species of biotechnological and ecological value are a feature of Machair soil.</title>
        <authorList>
            <person name="Prole J.R."/>
            <person name="Goodfellow M."/>
            <person name="Allenby N."/>
            <person name="Ward A.C."/>
        </authorList>
    </citation>
    <scope>NUCLEOTIDE SEQUENCE [LARGE SCALE GENOMIC DNA]</scope>
    <source>
        <strain evidence="1 2">MS1.HAVA.3</strain>
    </source>
</reference>
<dbReference type="InterPro" id="IPR017642">
    <property type="entry name" value="DNA_S_mod_DndB"/>
</dbReference>
<evidence type="ECO:0000313" key="2">
    <source>
        <dbReference type="Proteomes" id="UP001382904"/>
    </source>
</evidence>
<evidence type="ECO:0000313" key="1">
    <source>
        <dbReference type="EMBL" id="MEJ8643726.1"/>
    </source>
</evidence>
<gene>
    <name evidence="1" type="ORF">WKI68_24845</name>
</gene>